<dbReference type="EMBL" id="CP017244">
    <property type="protein sequence ID" value="APO77874.1"/>
    <property type="molecule type" value="Genomic_DNA"/>
</dbReference>
<dbReference type="RefSeq" id="WP_074063840.1">
    <property type="nucleotide sequence ID" value="NZ_CP017244.1"/>
</dbReference>
<dbReference type="AlphaFoldDB" id="A0A1L5PCN8"/>
<protein>
    <submittedName>
        <fullName evidence="4">NAD/NADP octopine/nopaline dehydrogenase protein</fullName>
    </submittedName>
</protein>
<dbReference type="Pfam" id="PF02317">
    <property type="entry name" value="Octopine_DH"/>
    <property type="match status" value="1"/>
</dbReference>
<reference evidence="4 5" key="1">
    <citation type="submission" date="2016-09" db="EMBL/GenBank/DDBJ databases">
        <title>The complete genome sequences of Rhizobium gallicum, symbiovars gallicum and phaseoli, symbionts associated to common bean (Phaseolus vulgaris).</title>
        <authorList>
            <person name="Bustos P."/>
            <person name="Santamaria R.I."/>
            <person name="Perez-Carrascal O.M."/>
            <person name="Juarez S."/>
            <person name="Lozano L."/>
            <person name="Martinez-Flores I."/>
            <person name="Martinez-Romero E."/>
            <person name="Cevallos M."/>
            <person name="Romero D."/>
            <person name="Davila G."/>
            <person name="Gonzalez V."/>
        </authorList>
    </citation>
    <scope>NUCLEOTIDE SEQUENCE [LARGE SCALE GENOMIC DNA]</scope>
    <source>
        <strain evidence="4 5">8C-3</strain>
        <plasmid evidence="5">Plasmid prsp8c3c</plasmid>
    </source>
</reference>
<keyword evidence="4" id="KW-0614">Plasmid</keyword>
<evidence type="ECO:0000313" key="4">
    <source>
        <dbReference type="EMBL" id="APO77874.1"/>
    </source>
</evidence>
<dbReference type="PANTHER" id="PTHR38015">
    <property type="entry name" value="BLR6086 PROTEIN"/>
    <property type="match status" value="1"/>
</dbReference>
<dbReference type="InterPro" id="IPR036291">
    <property type="entry name" value="NAD(P)-bd_dom_sf"/>
</dbReference>
<evidence type="ECO:0000256" key="1">
    <source>
        <dbReference type="ARBA" id="ARBA00008730"/>
    </source>
</evidence>
<evidence type="ECO:0000259" key="3">
    <source>
        <dbReference type="Pfam" id="PF02317"/>
    </source>
</evidence>
<dbReference type="InterPro" id="IPR013328">
    <property type="entry name" value="6PGD_dom2"/>
</dbReference>
<gene>
    <name evidence="4" type="ORF">AM571_PC00128</name>
</gene>
<name>A0A1L5PCN8_RHIET</name>
<dbReference type="InterPro" id="IPR051729">
    <property type="entry name" value="Opine/Lysopine_DH"/>
</dbReference>
<dbReference type="Gene3D" id="3.40.50.720">
    <property type="entry name" value="NAD(P)-binding Rossmann-like Domain"/>
    <property type="match status" value="1"/>
</dbReference>
<feature type="domain" description="Opine dehydrogenase" evidence="3">
    <location>
        <begin position="191"/>
        <end position="359"/>
    </location>
</feature>
<geneLocation type="plasmid" evidence="5">
    <name>prsp8c3c</name>
</geneLocation>
<sequence>MKVTICGAGRTGHLNAVLFKQRDGVEVSVLTSSAQLAGKWSNGEQIWRATLSDGSVLAGRIDHVGIDPSTALAGTDLVVVTQPAHARPALLRQVAPHLPDDKRVSVGAIPGFCGFDWLAEAALGGRENVMIWGMKDVPHTAYNLIAGSQVRMGGAKAQLYAALHRREAKAAKEELSDLLGPLYEAPISILEDYLEITLTPGNALMHPAVLYGLVGPGAPWEERPFDEPICWWSDCPRTGAEMLEACDAENQVLKHAAERRLKVNLASVKPLKQELIEAYGDQIGDDSTMYSLLRTNSAYAGIRAPLVANPDGPGLVIDRESRAFHEDIAFGQALLLQMAKRLDVPVPTIETTYHWARAYHGNLPQPPLNFVPMKWAEAIG</sequence>
<dbReference type="SUPFAM" id="SSF51735">
    <property type="entry name" value="NAD(P)-binding Rossmann-fold domains"/>
    <property type="match status" value="1"/>
</dbReference>
<evidence type="ECO:0000313" key="5">
    <source>
        <dbReference type="Proteomes" id="UP000185109"/>
    </source>
</evidence>
<dbReference type="InterPro" id="IPR003421">
    <property type="entry name" value="Opine_DH"/>
</dbReference>
<accession>A0A1L5PCN8</accession>
<dbReference type="InterPro" id="IPR008927">
    <property type="entry name" value="6-PGluconate_DH-like_C_sf"/>
</dbReference>
<dbReference type="GO" id="GO:0016491">
    <property type="term" value="F:oxidoreductase activity"/>
    <property type="evidence" value="ECO:0007669"/>
    <property type="project" value="UniProtKB-KW"/>
</dbReference>
<evidence type="ECO:0000256" key="2">
    <source>
        <dbReference type="ARBA" id="ARBA00023002"/>
    </source>
</evidence>
<comment type="similarity">
    <text evidence="1">Belongs to the lysopine/nopaline/octopine/opine/vitopine dehydrogenases family.</text>
</comment>
<dbReference type="Gene3D" id="1.10.1040.10">
    <property type="entry name" value="N-(1-d-carboxylethyl)-l-norvaline Dehydrogenase, domain 2"/>
    <property type="match status" value="1"/>
</dbReference>
<dbReference type="SUPFAM" id="SSF48179">
    <property type="entry name" value="6-phosphogluconate dehydrogenase C-terminal domain-like"/>
    <property type="match status" value="1"/>
</dbReference>
<proteinExistence type="inferred from homology"/>
<organism evidence="4 5">
    <name type="scientific">Rhizobium etli 8C-3</name>
    <dbReference type="NCBI Taxonomy" id="538025"/>
    <lineage>
        <taxon>Bacteria</taxon>
        <taxon>Pseudomonadati</taxon>
        <taxon>Pseudomonadota</taxon>
        <taxon>Alphaproteobacteria</taxon>
        <taxon>Hyphomicrobiales</taxon>
        <taxon>Rhizobiaceae</taxon>
        <taxon>Rhizobium/Agrobacterium group</taxon>
        <taxon>Rhizobium</taxon>
    </lineage>
</organism>
<dbReference type="PANTHER" id="PTHR38015:SF1">
    <property type="entry name" value="OPINE DEHYDROGENASE DOMAIN-CONTAINING PROTEIN"/>
    <property type="match status" value="1"/>
</dbReference>
<dbReference type="Proteomes" id="UP000185109">
    <property type="component" value="Plasmid pRsp8C3c"/>
</dbReference>
<keyword evidence="2" id="KW-0560">Oxidoreductase</keyword>